<dbReference type="NCBIfam" id="TIGR01733">
    <property type="entry name" value="AA-adenyl-dom"/>
    <property type="match status" value="1"/>
</dbReference>
<dbReference type="PROSITE" id="PS50075">
    <property type="entry name" value="CARRIER"/>
    <property type="match status" value="1"/>
</dbReference>
<dbReference type="InterPro" id="IPR010071">
    <property type="entry name" value="AA_adenyl_dom"/>
</dbReference>
<dbReference type="SUPFAM" id="SSF52777">
    <property type="entry name" value="CoA-dependent acyltransferases"/>
    <property type="match status" value="2"/>
</dbReference>
<dbReference type="OrthoDB" id="2472181at2"/>
<dbReference type="Proteomes" id="UP000316639">
    <property type="component" value="Unassembled WGS sequence"/>
</dbReference>
<dbReference type="InterPro" id="IPR023213">
    <property type="entry name" value="CAT-like_dom_sf"/>
</dbReference>
<evidence type="ECO:0000313" key="6">
    <source>
        <dbReference type="EMBL" id="TWP54158.1"/>
    </source>
</evidence>
<dbReference type="CDD" id="cd02440">
    <property type="entry name" value="AdoMet_MTases"/>
    <property type="match status" value="1"/>
</dbReference>
<dbReference type="GO" id="GO:0043041">
    <property type="term" value="P:amino acid activation for nonribosomal peptide biosynthetic process"/>
    <property type="evidence" value="ECO:0007669"/>
    <property type="project" value="TreeGrafter"/>
</dbReference>
<dbReference type="PROSITE" id="PS00455">
    <property type="entry name" value="AMP_BINDING"/>
    <property type="match status" value="1"/>
</dbReference>
<evidence type="ECO:0000256" key="2">
    <source>
        <dbReference type="ARBA" id="ARBA00022450"/>
    </source>
</evidence>
<organism evidence="6 7">
    <name type="scientific">Lentzea tibetensis</name>
    <dbReference type="NCBI Taxonomy" id="2591470"/>
    <lineage>
        <taxon>Bacteria</taxon>
        <taxon>Bacillati</taxon>
        <taxon>Actinomycetota</taxon>
        <taxon>Actinomycetes</taxon>
        <taxon>Pseudonocardiales</taxon>
        <taxon>Pseudonocardiaceae</taxon>
        <taxon>Lentzea</taxon>
    </lineage>
</organism>
<feature type="domain" description="Carrier" evidence="5">
    <location>
        <begin position="887"/>
        <end position="962"/>
    </location>
</feature>
<dbReference type="Gene3D" id="3.40.50.12780">
    <property type="entry name" value="N-terminal domain of ligase-like"/>
    <property type="match status" value="1"/>
</dbReference>
<protein>
    <submittedName>
        <fullName evidence="6">Amino acid adenylation domain-containing protein</fullName>
    </submittedName>
</protein>
<dbReference type="EMBL" id="VOBR01000001">
    <property type="protein sequence ID" value="TWP54158.1"/>
    <property type="molecule type" value="Genomic_DNA"/>
</dbReference>
<dbReference type="GO" id="GO:0031177">
    <property type="term" value="F:phosphopantetheine binding"/>
    <property type="evidence" value="ECO:0007669"/>
    <property type="project" value="InterPro"/>
</dbReference>
<dbReference type="InterPro" id="IPR045851">
    <property type="entry name" value="AMP-bd_C_sf"/>
</dbReference>
<dbReference type="SUPFAM" id="SSF53335">
    <property type="entry name" value="S-adenosyl-L-methionine-dependent methyltransferases"/>
    <property type="match status" value="1"/>
</dbReference>
<dbReference type="SUPFAM" id="SSF47336">
    <property type="entry name" value="ACP-like"/>
    <property type="match status" value="1"/>
</dbReference>
<evidence type="ECO:0000256" key="4">
    <source>
        <dbReference type="ARBA" id="ARBA00022737"/>
    </source>
</evidence>
<dbReference type="InterPro" id="IPR042099">
    <property type="entry name" value="ANL_N_sf"/>
</dbReference>
<dbReference type="SMART" id="SM00823">
    <property type="entry name" value="PKS_PP"/>
    <property type="match status" value="1"/>
</dbReference>
<dbReference type="InterPro" id="IPR013217">
    <property type="entry name" value="Methyltransf_12"/>
</dbReference>
<accession>A0A563F320</accession>
<dbReference type="InterPro" id="IPR036736">
    <property type="entry name" value="ACP-like_sf"/>
</dbReference>
<reference evidence="6 7" key="1">
    <citation type="submission" date="2019-07" db="EMBL/GenBank/DDBJ databases">
        <title>Lentzea xizangensis sp. nov., isolated from Qinghai-Tibetan Plateau Soils.</title>
        <authorList>
            <person name="Huang J."/>
        </authorList>
    </citation>
    <scope>NUCLEOTIDE SEQUENCE [LARGE SCALE GENOMIC DNA]</scope>
    <source>
        <strain evidence="6 7">FXJ1.1311</strain>
    </source>
</reference>
<keyword evidence="4" id="KW-0677">Repeat</keyword>
<dbReference type="Gene3D" id="3.30.559.30">
    <property type="entry name" value="Nonribosomal peptide synthetase, condensation domain"/>
    <property type="match status" value="1"/>
</dbReference>
<dbReference type="GO" id="GO:0008610">
    <property type="term" value="P:lipid biosynthetic process"/>
    <property type="evidence" value="ECO:0007669"/>
    <property type="project" value="UniProtKB-ARBA"/>
</dbReference>
<evidence type="ECO:0000313" key="7">
    <source>
        <dbReference type="Proteomes" id="UP000316639"/>
    </source>
</evidence>
<dbReference type="InterPro" id="IPR009081">
    <property type="entry name" value="PP-bd_ACP"/>
</dbReference>
<dbReference type="PANTHER" id="PTHR45527">
    <property type="entry name" value="NONRIBOSOMAL PEPTIDE SYNTHETASE"/>
    <property type="match status" value="1"/>
</dbReference>
<comment type="cofactor">
    <cofactor evidence="1">
        <name>pantetheine 4'-phosphate</name>
        <dbReference type="ChEBI" id="CHEBI:47942"/>
    </cofactor>
</comment>
<gene>
    <name evidence="6" type="ORF">FKR81_00910</name>
</gene>
<evidence type="ECO:0000256" key="1">
    <source>
        <dbReference type="ARBA" id="ARBA00001957"/>
    </source>
</evidence>
<dbReference type="Pfam" id="PF00550">
    <property type="entry name" value="PP-binding"/>
    <property type="match status" value="1"/>
</dbReference>
<dbReference type="Gene3D" id="1.10.1200.10">
    <property type="entry name" value="ACP-like"/>
    <property type="match status" value="1"/>
</dbReference>
<dbReference type="PROSITE" id="PS00012">
    <property type="entry name" value="PHOSPHOPANTETHEINE"/>
    <property type="match status" value="1"/>
</dbReference>
<dbReference type="GO" id="GO:0003824">
    <property type="term" value="F:catalytic activity"/>
    <property type="evidence" value="ECO:0007669"/>
    <property type="project" value="InterPro"/>
</dbReference>
<dbReference type="InterPro" id="IPR020845">
    <property type="entry name" value="AMP-binding_CS"/>
</dbReference>
<dbReference type="PANTHER" id="PTHR45527:SF1">
    <property type="entry name" value="FATTY ACID SYNTHASE"/>
    <property type="match status" value="1"/>
</dbReference>
<comment type="caution">
    <text evidence="6">The sequence shown here is derived from an EMBL/GenBank/DDBJ whole genome shotgun (WGS) entry which is preliminary data.</text>
</comment>
<dbReference type="Gene3D" id="3.30.559.10">
    <property type="entry name" value="Chloramphenicol acetyltransferase-like domain"/>
    <property type="match status" value="1"/>
</dbReference>
<name>A0A563F320_9PSEU</name>
<dbReference type="Pfam" id="PF00501">
    <property type="entry name" value="AMP-binding"/>
    <property type="match status" value="1"/>
</dbReference>
<proteinExistence type="predicted"/>
<dbReference type="SUPFAM" id="SSF56801">
    <property type="entry name" value="Acetyl-CoA synthetase-like"/>
    <property type="match status" value="1"/>
</dbReference>
<dbReference type="CDD" id="cd05930">
    <property type="entry name" value="A_NRPS"/>
    <property type="match status" value="1"/>
</dbReference>
<dbReference type="InterPro" id="IPR006162">
    <property type="entry name" value="Ppantetheine_attach_site"/>
</dbReference>
<dbReference type="Pfam" id="PF00668">
    <property type="entry name" value="Condensation"/>
    <property type="match status" value="1"/>
</dbReference>
<dbReference type="Gene3D" id="3.30.300.30">
    <property type="match status" value="2"/>
</dbReference>
<dbReference type="InterPro" id="IPR020806">
    <property type="entry name" value="PKS_PP-bd"/>
</dbReference>
<dbReference type="InterPro" id="IPR001242">
    <property type="entry name" value="Condensation_dom"/>
</dbReference>
<keyword evidence="3" id="KW-0597">Phosphoprotein</keyword>
<dbReference type="InterPro" id="IPR029063">
    <property type="entry name" value="SAM-dependent_MTases_sf"/>
</dbReference>
<dbReference type="GO" id="GO:0009403">
    <property type="term" value="P:toxin biosynthetic process"/>
    <property type="evidence" value="ECO:0007669"/>
    <property type="project" value="UniProtKB-ARBA"/>
</dbReference>
<keyword evidence="2" id="KW-0596">Phosphopantetheine</keyword>
<dbReference type="GO" id="GO:0005737">
    <property type="term" value="C:cytoplasm"/>
    <property type="evidence" value="ECO:0007669"/>
    <property type="project" value="TreeGrafter"/>
</dbReference>
<dbReference type="Gene3D" id="3.40.50.150">
    <property type="entry name" value="Vaccinia Virus protein VP39"/>
    <property type="match status" value="1"/>
</dbReference>
<keyword evidence="7" id="KW-1185">Reference proteome</keyword>
<dbReference type="SMART" id="SM01294">
    <property type="entry name" value="PKS_PP_betabranch"/>
    <property type="match status" value="1"/>
</dbReference>
<evidence type="ECO:0000256" key="3">
    <source>
        <dbReference type="ARBA" id="ARBA00022553"/>
    </source>
</evidence>
<dbReference type="Pfam" id="PF08242">
    <property type="entry name" value="Methyltransf_12"/>
    <property type="match status" value="1"/>
</dbReference>
<dbReference type="InterPro" id="IPR000873">
    <property type="entry name" value="AMP-dep_synth/lig_dom"/>
</dbReference>
<sequence length="1418" mass="153614">MSDQNVEFPALTLPALLRRAAGRSPDAIAVRDARSALTYADLDAEIHRTAWYLKEQGVEPGVHVAVSLPRGVDAVVTQAALFTLGAVYVPVDASYPAELLTSMITDVDARFLIASTGQVITSPATRIDLDDHAVRRQIATRSAELLDRDPQLGDVAYVIHTSGTSGRPKPVAVSHRAIANSTQARLHRYPERVTGFALISPMTFDSSLAGIWWTLLSGGELRLLSPGTSDAVTELAEALTSGDVSHTLLTPSLHRILLSTVDRPSDVLRRVVVAGEACPQELVAEHHRVLPDVELVNEYGPTEAAVWCSSATLGPGADVVVGTPIANTELWIVDENGQVAEAGELGEVGVAGANLANGYLNDPELTAARFVPHPRDRSRLVYRTGDLGRWRADGQLELRGRLDEQIKVRGYRVEPDGVAAALREHPGVRDAVVVAGNGLVAYVVPEWDERTAADELRDRWTGVVDDLDHHDERSGWTSSYTGEQLSEADMAEWVATTVALAEEHDPRSVLELGCGTGQLLTRLAPGRARVVGLDVSRPTLDALAERLIAAGLHHVDLRHGDATETAGLTGFDLVLCNSVTQYFPGEAYLADVVTRALHAGRRVVFGDIRDLALQDAFHAAVVLANAPDDAPVTRLREQWRKRVERDPQLLVDPRWFTSAITGRHVDIRPRGGERRNEMNDFRFDVVVSDGPATEIANWHEWPGDLDGLHTLLIGDTPVGLQRIPNRRTAGACAVRAQLAGTGDLTVADLRRLADDAELVAVHPAEISALAEELGWTVRFSRAAGWPDGEFDAVFLRPGDDTLICWPQPQSGGDLINAPVHRHVITSATENLLPDVRGHAATTLAEHERPATYVVLTELPLTGHGKVDRAALPAPSAARPALSTPYERPVRPIEIRIAEILADLLGIDRVGRHDDFVELGGDSLLAVRAAVRLGDHFGVALPVRTVFDAPTVDGLAQVIATAPRTAAAPAAVDTGSTKLPLSVPQMLLWGHDLQLDRGVVPGPACTLSINYRITGPLDEDALSRAVDELVRRHEALRVTLSFDGGPLEAFQVVNEPPKNVLRKENADRMDATDALVRLQRATPLNPAEGRVFATELITSSDVEHLLALRMHHMIADGCAVEVVERDLTALYNGIELPEAPNYRSVLARQPAAPGPDDLPYWTEKIAGCRPAVLVPPAHLETVTEPHSTQVRSLVLPAEQAQPFLTFVRGQKITLYSALYTVLVSLMAADTGDPEVRLISVNGARRDADLERTAGIFLDGVLLRHETKPGQSIRQAFADAGATVRDALRHDGIPLLGLTQLLPDMEAAFGLSQSLVFEVLGEPYSLRLDGCDVRRSDYFMEDFAGEVFQIPCQLCVIGRQEGDEIRLIGMYDPAYVPSSYVDGLLERMRDVVVASTEDVSAPLDGVVEADAWMLSLQDNA</sequence>
<dbReference type="RefSeq" id="WP_146348941.1">
    <property type="nucleotide sequence ID" value="NZ_VOBR01000001.1"/>
</dbReference>
<evidence type="ECO:0000259" key="5">
    <source>
        <dbReference type="PROSITE" id="PS50075"/>
    </source>
</evidence>